<organism evidence="1 2">
    <name type="scientific">Enterococcus faecium SD2A-2</name>
    <dbReference type="NCBI Taxonomy" id="1244154"/>
    <lineage>
        <taxon>Bacteria</taxon>
        <taxon>Bacillati</taxon>
        <taxon>Bacillota</taxon>
        <taxon>Bacilli</taxon>
        <taxon>Lactobacillales</taxon>
        <taxon>Enterococcaceae</taxon>
        <taxon>Enterococcus</taxon>
    </lineage>
</organism>
<dbReference type="AlphaFoldDB" id="A0AB73AAX8"/>
<reference evidence="1 2" key="1">
    <citation type="submission" date="2013-06" db="EMBL/GenBank/DDBJ databases">
        <authorList>
            <person name="Weinstock G."/>
            <person name="Sodergren E."/>
            <person name="Lobos E.A."/>
            <person name="Fulton L."/>
            <person name="Fulton R."/>
            <person name="Courtney L."/>
            <person name="Fronick C."/>
            <person name="O'Laughlin M."/>
            <person name="Godfrey J."/>
            <person name="Wilson R.M."/>
            <person name="Miner T."/>
            <person name="Farmer C."/>
            <person name="Delehaunty K."/>
            <person name="Cordes M."/>
            <person name="Minx P."/>
            <person name="Tomlinson C."/>
            <person name="Chen J."/>
            <person name="Wollam A."/>
            <person name="Pepin K.H."/>
            <person name="Bhonagiri V."/>
            <person name="Zhang X."/>
            <person name="Warren W."/>
            <person name="Mitreva M."/>
            <person name="Mardis E.R."/>
            <person name="Wilson R.K."/>
        </authorList>
    </citation>
    <scope>NUCLEOTIDE SEQUENCE [LARGE SCALE GENOMIC DNA]</scope>
    <source>
        <strain evidence="1 2">SD2A-2</strain>
    </source>
</reference>
<protein>
    <submittedName>
        <fullName evidence="1">Uncharacterized protein</fullName>
    </submittedName>
</protein>
<proteinExistence type="predicted"/>
<name>A0AB73AAX8_ENTFC</name>
<comment type="caution">
    <text evidence="1">The sequence shown here is derived from an EMBL/GenBank/DDBJ whole genome shotgun (WGS) entry which is preliminary data.</text>
</comment>
<evidence type="ECO:0000313" key="1">
    <source>
        <dbReference type="EMBL" id="EPI13892.1"/>
    </source>
</evidence>
<evidence type="ECO:0000313" key="2">
    <source>
        <dbReference type="Proteomes" id="UP000014622"/>
    </source>
</evidence>
<sequence length="45" mass="5427">MQAFEHRLYQKVVKKLSDIKCREQSSTFFYHQPFGSLFISYHTEA</sequence>
<dbReference type="Proteomes" id="UP000014622">
    <property type="component" value="Unassembled WGS sequence"/>
</dbReference>
<accession>A0AB73AAX8</accession>
<dbReference type="EMBL" id="ATIT01000069">
    <property type="protein sequence ID" value="EPI13892.1"/>
    <property type="molecule type" value="Genomic_DNA"/>
</dbReference>
<gene>
    <name evidence="1" type="ORF">D356_00994</name>
</gene>